<feature type="transmembrane region" description="Helical" evidence="1">
    <location>
        <begin position="124"/>
        <end position="146"/>
    </location>
</feature>
<feature type="transmembrane region" description="Helical" evidence="1">
    <location>
        <begin position="400"/>
        <end position="421"/>
    </location>
</feature>
<dbReference type="InterPro" id="IPR045931">
    <property type="entry name" value="DUF6350"/>
</dbReference>
<keyword evidence="1" id="KW-0472">Membrane</keyword>
<organism evidence="2 3">
    <name type="scientific">Auritidibacter ignavus</name>
    <dbReference type="NCBI Taxonomy" id="678932"/>
    <lineage>
        <taxon>Bacteria</taxon>
        <taxon>Bacillati</taxon>
        <taxon>Actinomycetota</taxon>
        <taxon>Actinomycetes</taxon>
        <taxon>Micrococcales</taxon>
        <taxon>Micrococcaceae</taxon>
        <taxon>Auritidibacter</taxon>
    </lineage>
</organism>
<feature type="transmembrane region" description="Helical" evidence="1">
    <location>
        <begin position="278"/>
        <end position="296"/>
    </location>
</feature>
<feature type="transmembrane region" description="Helical" evidence="1">
    <location>
        <begin position="91"/>
        <end position="112"/>
    </location>
</feature>
<keyword evidence="1" id="KW-0812">Transmembrane</keyword>
<dbReference type="Pfam" id="PF19877">
    <property type="entry name" value="DUF6350"/>
    <property type="match status" value="1"/>
</dbReference>
<feature type="transmembrane region" description="Helical" evidence="1">
    <location>
        <begin position="212"/>
        <end position="237"/>
    </location>
</feature>
<protein>
    <submittedName>
        <fullName evidence="2">DUF6350 family protein</fullName>
    </submittedName>
</protein>
<evidence type="ECO:0000256" key="1">
    <source>
        <dbReference type="SAM" id="Phobius"/>
    </source>
</evidence>
<keyword evidence="3" id="KW-1185">Reference proteome</keyword>
<evidence type="ECO:0000313" key="3">
    <source>
        <dbReference type="Proteomes" id="UP001224674"/>
    </source>
</evidence>
<dbReference type="RefSeq" id="WP_279675412.1">
    <property type="nucleotide sequence ID" value="NZ_CP122566.1"/>
</dbReference>
<feature type="transmembrane region" description="Helical" evidence="1">
    <location>
        <begin position="355"/>
        <end position="380"/>
    </location>
</feature>
<feature type="transmembrane region" description="Helical" evidence="1">
    <location>
        <begin position="249"/>
        <end position="271"/>
    </location>
</feature>
<proteinExistence type="predicted"/>
<dbReference type="Proteomes" id="UP001224674">
    <property type="component" value="Chromosome"/>
</dbReference>
<gene>
    <name evidence="2" type="ORF">QDX21_06500</name>
</gene>
<evidence type="ECO:0000313" key="2">
    <source>
        <dbReference type="EMBL" id="WGH94422.1"/>
    </source>
</evidence>
<dbReference type="AlphaFoldDB" id="A0AAJ6DE01"/>
<feature type="transmembrane region" description="Helical" evidence="1">
    <location>
        <begin position="152"/>
        <end position="173"/>
    </location>
</feature>
<accession>A0AAJ6DE01</accession>
<sequence>MPDKTSPQPSRGVRPLPMPLWLQGVIESCAAALMGIAGLAVLLIGMWLFGAWANMDLLAVGQLAGVLWLAGQGTPVALTVPQPGTEEIMSGTLWFLPLGLTAILLYLTTRVGHRLARASEARKLWQALIPAVLAYGLFAFGLSSLISVERIHVPPAGVLAPLGIFGLGIVLGVRRHYGSWRFLGTEAIGTWMSARSQQVRWMLSFLASMVKAATVGILAAVASAAVLTVVLIGVQWAPITEVYQRLGTGIWGGLALTLLQAALLPNLVLWVLSWMTGIGFSLGTGSLIAPAGTILGPQPAIPLLAAIPPESSLADTWWVLLIPVACGIVAGVWLFRDGENHVEDWITQRVGHPIVAPALATLTTGVILAAIVAVVMMLVWWLSSGSWGFGKFDEVGPTAWLSGLTLGGEVGVGAMLGYVLAPLVDAPLYSSTKDQTQPTVTSGSADPD</sequence>
<reference evidence="2 3" key="1">
    <citation type="submission" date="2023-03" db="EMBL/GenBank/DDBJ databases">
        <title>Complete genome sequences of several Auritidibacter ignavus strains isolated from ear infections.</title>
        <authorList>
            <person name="Baehr T."/>
            <person name="Baumhoegger A.M."/>
        </authorList>
    </citation>
    <scope>NUCLEOTIDE SEQUENCE [LARGE SCALE GENOMIC DNA]</scope>
    <source>
        <strain evidence="2 3">BABAE-6</strain>
    </source>
</reference>
<dbReference type="EMBL" id="CP122566">
    <property type="protein sequence ID" value="WGH94422.1"/>
    <property type="molecule type" value="Genomic_DNA"/>
</dbReference>
<feature type="transmembrane region" description="Helical" evidence="1">
    <location>
        <begin position="316"/>
        <end position="335"/>
    </location>
</feature>
<feature type="transmembrane region" description="Helical" evidence="1">
    <location>
        <begin position="20"/>
        <end position="44"/>
    </location>
</feature>
<name>A0AAJ6DE01_9MICC</name>
<keyword evidence="1" id="KW-1133">Transmembrane helix</keyword>
<feature type="transmembrane region" description="Helical" evidence="1">
    <location>
        <begin position="51"/>
        <end position="71"/>
    </location>
</feature>